<reference evidence="2 3" key="1">
    <citation type="submission" date="2020-07" db="EMBL/GenBank/DDBJ databases">
        <title>Taxonomic revisions and descriptions of new bacterial species based on genomic comparisons in the high-G+C-content subgroup of the family Alcaligenaceae.</title>
        <authorList>
            <person name="Szabo A."/>
            <person name="Felfoldi T."/>
        </authorList>
    </citation>
    <scope>NUCLEOTIDE SEQUENCE [LARGE SCALE GENOMIC DNA]</scope>
    <source>
        <strain evidence="2 3">DSM 25264</strain>
    </source>
</reference>
<dbReference type="SUPFAM" id="SSF51182">
    <property type="entry name" value="RmlC-like cupins"/>
    <property type="match status" value="1"/>
</dbReference>
<dbReference type="Gene3D" id="2.60.120.10">
    <property type="entry name" value="Jelly Rolls"/>
    <property type="match status" value="1"/>
</dbReference>
<accession>A0A853F918</accession>
<dbReference type="PANTHER" id="PTHR40112">
    <property type="entry name" value="H2HPP ISOMERASE"/>
    <property type="match status" value="1"/>
</dbReference>
<evidence type="ECO:0000259" key="1">
    <source>
        <dbReference type="Pfam" id="PF12973"/>
    </source>
</evidence>
<dbReference type="InterPro" id="IPR052535">
    <property type="entry name" value="Bacilysin_H2HPP_isomerase"/>
</dbReference>
<dbReference type="PANTHER" id="PTHR40112:SF1">
    <property type="entry name" value="H2HPP ISOMERASE"/>
    <property type="match status" value="1"/>
</dbReference>
<proteinExistence type="predicted"/>
<comment type="caution">
    <text evidence="2">The sequence shown here is derived from an EMBL/GenBank/DDBJ whole genome shotgun (WGS) entry which is preliminary data.</text>
</comment>
<dbReference type="EMBL" id="JACCEW010000002">
    <property type="protein sequence ID" value="NYT36477.1"/>
    <property type="molecule type" value="Genomic_DNA"/>
</dbReference>
<evidence type="ECO:0000313" key="3">
    <source>
        <dbReference type="Proteomes" id="UP000580517"/>
    </source>
</evidence>
<dbReference type="Proteomes" id="UP000580517">
    <property type="component" value="Unassembled WGS sequence"/>
</dbReference>
<name>A0A853F918_9BURK</name>
<dbReference type="InterPro" id="IPR014710">
    <property type="entry name" value="RmlC-like_jellyroll"/>
</dbReference>
<evidence type="ECO:0000313" key="2">
    <source>
        <dbReference type="EMBL" id="NYT36477.1"/>
    </source>
</evidence>
<dbReference type="AlphaFoldDB" id="A0A853F918"/>
<dbReference type="InterPro" id="IPR011051">
    <property type="entry name" value="RmlC_Cupin_sf"/>
</dbReference>
<sequence length="132" mass="14613">MKEETTRSMNSNTEALDARYIDVAALDWAPSPFEGIQTKILYSDPNTGMSTIMFKMAPGAVVPPHEHTAVEQTYMIEGSLADDQGEVTAGNFVWRPGGNAHKAWAPKGAVFISFFMKPNRFFDGAKFFTEDD</sequence>
<protein>
    <submittedName>
        <fullName evidence="2">Cupin domain-containing protein</fullName>
    </submittedName>
</protein>
<feature type="domain" description="ChrR-like cupin" evidence="1">
    <location>
        <begin position="20"/>
        <end position="113"/>
    </location>
</feature>
<dbReference type="RefSeq" id="WP_167668864.1">
    <property type="nucleotide sequence ID" value="NZ_JACCEW010000002.1"/>
</dbReference>
<dbReference type="InterPro" id="IPR025979">
    <property type="entry name" value="ChrR-like_cupin_dom"/>
</dbReference>
<dbReference type="Pfam" id="PF12973">
    <property type="entry name" value="Cupin_7"/>
    <property type="match status" value="1"/>
</dbReference>
<gene>
    <name evidence="2" type="ORF">H0A68_06295</name>
</gene>
<dbReference type="CDD" id="cd02237">
    <property type="entry name" value="cupin_DAD_ChrR"/>
    <property type="match status" value="1"/>
</dbReference>
<keyword evidence="3" id="KW-1185">Reference proteome</keyword>
<organism evidence="2 3">
    <name type="scientific">Allopusillimonas soli</name>
    <dbReference type="NCBI Taxonomy" id="659016"/>
    <lineage>
        <taxon>Bacteria</taxon>
        <taxon>Pseudomonadati</taxon>
        <taxon>Pseudomonadota</taxon>
        <taxon>Betaproteobacteria</taxon>
        <taxon>Burkholderiales</taxon>
        <taxon>Alcaligenaceae</taxon>
        <taxon>Allopusillimonas</taxon>
    </lineage>
</organism>